<dbReference type="Pfam" id="PF02653">
    <property type="entry name" value="BPD_transp_2"/>
    <property type="match status" value="1"/>
</dbReference>
<dbReference type="CDD" id="cd06581">
    <property type="entry name" value="TM_PBP1_LivM_like"/>
    <property type="match status" value="1"/>
</dbReference>
<dbReference type="InterPro" id="IPR043428">
    <property type="entry name" value="LivM-like"/>
</dbReference>
<accession>A0A0C1QUT4</accession>
<gene>
    <name evidence="7" type="ORF">SE37_04620</name>
</gene>
<dbReference type="EMBL" id="JXBL01000001">
    <property type="protein sequence ID" value="KIE41961.1"/>
    <property type="molecule type" value="Genomic_DNA"/>
</dbReference>
<keyword evidence="4 6" id="KW-1133">Transmembrane helix</keyword>
<dbReference type="Proteomes" id="UP000031433">
    <property type="component" value="Unassembled WGS sequence"/>
</dbReference>
<keyword evidence="2" id="KW-1003">Cell membrane</keyword>
<evidence type="ECO:0000256" key="2">
    <source>
        <dbReference type="ARBA" id="ARBA00022475"/>
    </source>
</evidence>
<feature type="transmembrane region" description="Helical" evidence="6">
    <location>
        <begin position="38"/>
        <end position="61"/>
    </location>
</feature>
<comment type="caution">
    <text evidence="7">The sequence shown here is derived from an EMBL/GenBank/DDBJ whole genome shotgun (WGS) entry which is preliminary data.</text>
</comment>
<evidence type="ECO:0000256" key="4">
    <source>
        <dbReference type="ARBA" id="ARBA00022989"/>
    </source>
</evidence>
<dbReference type="InterPro" id="IPR001851">
    <property type="entry name" value="ABC_transp_permease"/>
</dbReference>
<evidence type="ECO:0000256" key="6">
    <source>
        <dbReference type="SAM" id="Phobius"/>
    </source>
</evidence>
<feature type="transmembrane region" description="Helical" evidence="6">
    <location>
        <begin position="326"/>
        <end position="348"/>
    </location>
</feature>
<comment type="subcellular location">
    <subcellularLocation>
        <location evidence="1">Cell membrane</location>
        <topology evidence="1">Multi-pass membrane protein</topology>
    </subcellularLocation>
</comment>
<dbReference type="GO" id="GO:0005886">
    <property type="term" value="C:plasma membrane"/>
    <property type="evidence" value="ECO:0007669"/>
    <property type="project" value="UniProtKB-SubCell"/>
</dbReference>
<dbReference type="RefSeq" id="WP_039644085.1">
    <property type="nucleotide sequence ID" value="NZ_JXBL01000001.1"/>
</dbReference>
<evidence type="ECO:0000256" key="5">
    <source>
        <dbReference type="ARBA" id="ARBA00023136"/>
    </source>
</evidence>
<organism evidence="7 8">
    <name type="scientific">Geobacter soli</name>
    <dbReference type="NCBI Taxonomy" id="1510391"/>
    <lineage>
        <taxon>Bacteria</taxon>
        <taxon>Pseudomonadati</taxon>
        <taxon>Thermodesulfobacteriota</taxon>
        <taxon>Desulfuromonadia</taxon>
        <taxon>Geobacterales</taxon>
        <taxon>Geobacteraceae</taxon>
        <taxon>Geobacter</taxon>
    </lineage>
</organism>
<sequence>MRQINALITNTRGASPVSIILGVVILAGLFLFPKAVESPYALHIMILFFLSTIMGESWNIVGGYAGQYSVGHAAYFGAGAYTTMILMQFKEIPPWYGMIAGIIVALVVSLIIGSICFRLRGPYFVLASIAVAEIMRLCAMNLKNLTNGAEGILATDIPPFTLGETVITDFLSKVPFYYIGLVIAILTIAVTYLVQHSKLGYYFQAIREDQDAAHSLGINLSIYKNIALAISAAFTSLAGSFYAIYIGFIDPPTVLALDISVQIVLICIIGGIGTIWGPVVGSLVLVPLSEALRSNLIAQGIFKIGLASEESGFGILLKEHLAHAHALIYGILVVVVILFMPDGVLGYVKKLTKKKAM</sequence>
<evidence type="ECO:0000313" key="8">
    <source>
        <dbReference type="Proteomes" id="UP000031433"/>
    </source>
</evidence>
<feature type="transmembrane region" description="Helical" evidence="6">
    <location>
        <begin position="73"/>
        <end position="89"/>
    </location>
</feature>
<evidence type="ECO:0000256" key="1">
    <source>
        <dbReference type="ARBA" id="ARBA00004651"/>
    </source>
</evidence>
<feature type="transmembrane region" description="Helical" evidence="6">
    <location>
        <begin position="226"/>
        <end position="249"/>
    </location>
</feature>
<feature type="transmembrane region" description="Helical" evidence="6">
    <location>
        <begin position="176"/>
        <end position="194"/>
    </location>
</feature>
<dbReference type="GO" id="GO:0015658">
    <property type="term" value="F:branched-chain amino acid transmembrane transporter activity"/>
    <property type="evidence" value="ECO:0007669"/>
    <property type="project" value="InterPro"/>
</dbReference>
<evidence type="ECO:0000256" key="3">
    <source>
        <dbReference type="ARBA" id="ARBA00022692"/>
    </source>
</evidence>
<evidence type="ECO:0000313" key="7">
    <source>
        <dbReference type="EMBL" id="KIE41961.1"/>
    </source>
</evidence>
<feature type="transmembrane region" description="Helical" evidence="6">
    <location>
        <begin position="261"/>
        <end position="286"/>
    </location>
</feature>
<proteinExistence type="predicted"/>
<feature type="transmembrane region" description="Helical" evidence="6">
    <location>
        <begin position="95"/>
        <end position="116"/>
    </location>
</feature>
<protein>
    <submittedName>
        <fullName evidence="7">Branched-chain amino acid ABC transporter permease</fullName>
    </submittedName>
</protein>
<keyword evidence="8" id="KW-1185">Reference proteome</keyword>
<dbReference type="AlphaFoldDB" id="A0A0C1QUT4"/>
<dbReference type="PANTHER" id="PTHR30482">
    <property type="entry name" value="HIGH-AFFINITY BRANCHED-CHAIN AMINO ACID TRANSPORT SYSTEM PERMEASE"/>
    <property type="match status" value="1"/>
</dbReference>
<keyword evidence="5 6" id="KW-0472">Membrane</keyword>
<feature type="transmembrane region" description="Helical" evidence="6">
    <location>
        <begin position="12"/>
        <end position="32"/>
    </location>
</feature>
<name>A0A0C1QUT4_9BACT</name>
<dbReference type="PANTHER" id="PTHR30482:SF10">
    <property type="entry name" value="HIGH-AFFINITY BRANCHED-CHAIN AMINO ACID TRANSPORT PROTEIN BRAE"/>
    <property type="match status" value="1"/>
</dbReference>
<keyword evidence="3 6" id="KW-0812">Transmembrane</keyword>
<reference evidence="7 8" key="1">
    <citation type="submission" date="2015-01" db="EMBL/GenBank/DDBJ databases">
        <title>Genome sequence of the anaerobic bacterium Geobacter soli GSS01, a dissimilatory Fe(III) reducer from soil.</title>
        <authorList>
            <person name="Yang G."/>
            <person name="Zhou S."/>
        </authorList>
    </citation>
    <scope>NUCLEOTIDE SEQUENCE [LARGE SCALE GENOMIC DNA]</scope>
    <source>
        <strain evidence="7 8">GSS01</strain>
    </source>
</reference>